<evidence type="ECO:0000313" key="2">
    <source>
        <dbReference type="Proteomes" id="UP000240493"/>
    </source>
</evidence>
<dbReference type="SUPFAM" id="SSF52047">
    <property type="entry name" value="RNI-like"/>
    <property type="match status" value="1"/>
</dbReference>
<protein>
    <submittedName>
        <fullName evidence="1">Uncharacterized protein</fullName>
    </submittedName>
</protein>
<keyword evidence="2" id="KW-1185">Reference proteome</keyword>
<dbReference type="Gene3D" id="3.80.10.10">
    <property type="entry name" value="Ribonuclease Inhibitor"/>
    <property type="match status" value="1"/>
</dbReference>
<sequence length="656" mass="74072">MAAETVSAPLERLPFHLLEGICFWLDPSKGGGLLAFSLANRQCAYAAMRFRLRRIHLKIGRLMSDEDFTFMDKIPDLDVRLGFIHNLRISDSQDLKDDAEQDETGREEIDEESFFGKPIPLRPLRLKSTPYQPSTLPQLPEQVLRMKAKNQETWAQVARFISRLSCLSNLVYECIGQVPMCLLSALRDNCPNARLHVYTFSLRSLYQPRNEYHDISPEEYALATSPNLYGLYMKHSSYDEERYIGYNQEAVIKMVGGLAPRLSYVGMASKPLGGTLELAQAYQLHWQSGKPEWKGFFINGSQACDTVQGKGSLHTLYLDGASKLRIHQWSGYTDFSKLTTLQLGSTSIDAVQVLASIGESGGLSSLSSLALMPEVVNEEQEMAADESVCRLLRALKPLRSLELENEIGNDAWRAVVDQHGNSLRELRFVPVRRSEYDDEGEVFMLSCDKIRLLSGTCSQLEKLELRVPRTRGDEDEVEIYRNLGRLPRLKHISLILECAVFDPPEARDGESFIEISGWELPVSVYRTALINTAMDSVLAQSLFETIATTRSYAGGCSLVTLKLKIRGAGVFGRIWVDNEAKIPLQWVGQSWFVRRDSRDGGLIVQKIKSFVDDLDVLKDDFPERDDLRAVWMDIWPGSPGDRRNQWHSFPLAGSTN</sequence>
<name>A0A2T3Z091_TRIA4</name>
<proteinExistence type="predicted"/>
<reference evidence="1 2" key="1">
    <citation type="submission" date="2016-07" db="EMBL/GenBank/DDBJ databases">
        <title>Multiple horizontal gene transfer events from other fungi enriched the ability of initially mycotrophic Trichoderma (Ascomycota) to feed on dead plant biomass.</title>
        <authorList>
            <consortium name="DOE Joint Genome Institute"/>
            <person name="Aerts A."/>
            <person name="Atanasova L."/>
            <person name="Chenthamara K."/>
            <person name="Zhang J."/>
            <person name="Grujic M."/>
            <person name="Henrissat B."/>
            <person name="Kuo A."/>
            <person name="Salamov A."/>
            <person name="Lipzen A."/>
            <person name="Labutti K."/>
            <person name="Barry K."/>
            <person name="Miao Y."/>
            <person name="Rahimi M.J."/>
            <person name="Shen Q."/>
            <person name="Grigoriev I.V."/>
            <person name="Kubicek C.P."/>
            <person name="Druzhinina I.S."/>
        </authorList>
    </citation>
    <scope>NUCLEOTIDE SEQUENCE [LARGE SCALE GENOMIC DNA]</scope>
    <source>
        <strain evidence="1 2">CBS 433.97</strain>
    </source>
</reference>
<dbReference type="STRING" id="1042311.A0A2T3Z091"/>
<evidence type="ECO:0000313" key="1">
    <source>
        <dbReference type="EMBL" id="PTB38226.1"/>
    </source>
</evidence>
<dbReference type="InterPro" id="IPR032675">
    <property type="entry name" value="LRR_dom_sf"/>
</dbReference>
<dbReference type="AlphaFoldDB" id="A0A2T3Z091"/>
<dbReference type="Proteomes" id="UP000240493">
    <property type="component" value="Unassembled WGS sequence"/>
</dbReference>
<dbReference type="OrthoDB" id="3945550at2759"/>
<gene>
    <name evidence="1" type="ORF">M441DRAFT_60489</name>
</gene>
<dbReference type="EMBL" id="KZ679266">
    <property type="protein sequence ID" value="PTB38226.1"/>
    <property type="molecule type" value="Genomic_DNA"/>
</dbReference>
<organism evidence="1 2">
    <name type="scientific">Trichoderma asperellum (strain ATCC 204424 / CBS 433.97 / NBRC 101777)</name>
    <dbReference type="NCBI Taxonomy" id="1042311"/>
    <lineage>
        <taxon>Eukaryota</taxon>
        <taxon>Fungi</taxon>
        <taxon>Dikarya</taxon>
        <taxon>Ascomycota</taxon>
        <taxon>Pezizomycotina</taxon>
        <taxon>Sordariomycetes</taxon>
        <taxon>Hypocreomycetidae</taxon>
        <taxon>Hypocreales</taxon>
        <taxon>Hypocreaceae</taxon>
        <taxon>Trichoderma</taxon>
    </lineage>
</organism>
<accession>A0A2T3Z091</accession>